<dbReference type="EMBL" id="JAUSUQ010000002">
    <property type="protein sequence ID" value="MDQ0338121.1"/>
    <property type="molecule type" value="Genomic_DNA"/>
</dbReference>
<reference evidence="1 2" key="1">
    <citation type="submission" date="2023-07" db="EMBL/GenBank/DDBJ databases">
        <title>Genomic Encyclopedia of Type Strains, Phase IV (KMG-IV): sequencing the most valuable type-strain genomes for metagenomic binning, comparative biology and taxonomic classification.</title>
        <authorList>
            <person name="Goeker M."/>
        </authorList>
    </citation>
    <scope>NUCLEOTIDE SEQUENCE [LARGE SCALE GENOMIC DNA]</scope>
    <source>
        <strain evidence="1 2">DSM 17740</strain>
    </source>
</reference>
<evidence type="ECO:0000313" key="2">
    <source>
        <dbReference type="Proteomes" id="UP001232445"/>
    </source>
</evidence>
<proteinExistence type="predicted"/>
<gene>
    <name evidence="1" type="ORF">J2S00_000904</name>
</gene>
<organism evidence="1 2">
    <name type="scientific">Caldalkalibacillus uzonensis</name>
    <dbReference type="NCBI Taxonomy" id="353224"/>
    <lineage>
        <taxon>Bacteria</taxon>
        <taxon>Bacillati</taxon>
        <taxon>Bacillota</taxon>
        <taxon>Bacilli</taxon>
        <taxon>Bacillales</taxon>
        <taxon>Bacillaceae</taxon>
        <taxon>Caldalkalibacillus</taxon>
    </lineage>
</organism>
<protein>
    <submittedName>
        <fullName evidence="1">Uncharacterized protein</fullName>
    </submittedName>
</protein>
<dbReference type="Proteomes" id="UP001232445">
    <property type="component" value="Unassembled WGS sequence"/>
</dbReference>
<accession>A0ABU0CNX6</accession>
<name>A0ABU0CNX6_9BACI</name>
<comment type="caution">
    <text evidence="1">The sequence shown here is derived from an EMBL/GenBank/DDBJ whole genome shotgun (WGS) entry which is preliminary data.</text>
</comment>
<evidence type="ECO:0000313" key="1">
    <source>
        <dbReference type="EMBL" id="MDQ0338121.1"/>
    </source>
</evidence>
<sequence length="37" mass="3869">MLMTKVTFGVFPGVLSPTVKQQSNMGTASCGLEGVDH</sequence>
<keyword evidence="2" id="KW-1185">Reference proteome</keyword>